<organism evidence="2 3">
    <name type="scientific">Curtobacterium salicis</name>
    <dbReference type="NCBI Taxonomy" id="1779862"/>
    <lineage>
        <taxon>Bacteria</taxon>
        <taxon>Bacillati</taxon>
        <taxon>Actinomycetota</taxon>
        <taxon>Actinomycetes</taxon>
        <taxon>Micrococcales</taxon>
        <taxon>Microbacteriaceae</taxon>
        <taxon>Curtobacterium</taxon>
    </lineage>
</organism>
<keyword evidence="1" id="KW-0812">Transmembrane</keyword>
<protein>
    <recommendedName>
        <fullName evidence="4">Prepilin-type N-terminal cleavage/methylation domain-containing protein</fullName>
    </recommendedName>
</protein>
<dbReference type="EMBL" id="JAAOYO010000003">
    <property type="protein sequence ID" value="NII41336.1"/>
    <property type="molecule type" value="Genomic_DNA"/>
</dbReference>
<sequence length="234" mass="24357">MTRFLRRLHRGQSGISLSELLVSMSVASIIIIAVGGFFVATLRAGSTNSTSDQNSRVASSVMNSVTRYVHAASLLPKADGSSVPAVVEATPTKLTFTAFINLDGNTTDKPVLVRYSINSAQRIVFDQWDGTATNGFYSFPAPTQTPTRSLVVGGPIASPTSDGDALFTYLGADGKAVATPASGIVPATGLGTIRAVQVNLELGSTTAGKPANTHLQNTLYLFNVVYGTSVGTTP</sequence>
<dbReference type="RefSeq" id="WP_166780396.1">
    <property type="nucleotide sequence ID" value="NZ_JAAOYO010000003.1"/>
</dbReference>
<comment type="caution">
    <text evidence="2">The sequence shown here is derived from an EMBL/GenBank/DDBJ whole genome shotgun (WGS) entry which is preliminary data.</text>
</comment>
<evidence type="ECO:0000313" key="2">
    <source>
        <dbReference type="EMBL" id="NII41336.1"/>
    </source>
</evidence>
<evidence type="ECO:0000256" key="1">
    <source>
        <dbReference type="SAM" id="Phobius"/>
    </source>
</evidence>
<proteinExistence type="predicted"/>
<name>A0ABX0T780_9MICO</name>
<evidence type="ECO:0008006" key="4">
    <source>
        <dbReference type="Google" id="ProtNLM"/>
    </source>
</evidence>
<keyword evidence="1" id="KW-0472">Membrane</keyword>
<keyword evidence="1" id="KW-1133">Transmembrane helix</keyword>
<keyword evidence="3" id="KW-1185">Reference proteome</keyword>
<feature type="transmembrane region" description="Helical" evidence="1">
    <location>
        <begin position="20"/>
        <end position="42"/>
    </location>
</feature>
<gene>
    <name evidence="2" type="ORF">E9228_001983</name>
</gene>
<accession>A0ABX0T780</accession>
<evidence type="ECO:0000313" key="3">
    <source>
        <dbReference type="Proteomes" id="UP001318300"/>
    </source>
</evidence>
<dbReference type="Proteomes" id="UP001318300">
    <property type="component" value="Unassembled WGS sequence"/>
</dbReference>
<reference evidence="2 3" key="1">
    <citation type="submission" date="2020-03" db="EMBL/GenBank/DDBJ databases">
        <title>Above-ground endophytic microbial communities from plants in different locations in the United States.</title>
        <authorList>
            <person name="Frank C."/>
        </authorList>
    </citation>
    <scope>NUCLEOTIDE SEQUENCE [LARGE SCALE GENOMIC DNA]</scope>
    <source>
        <strain evidence="2 3">WW7</strain>
    </source>
</reference>